<protein>
    <submittedName>
        <fullName evidence="1">Uncharacterized protein</fullName>
    </submittedName>
</protein>
<evidence type="ECO:0000313" key="2">
    <source>
        <dbReference type="Proteomes" id="UP000197138"/>
    </source>
</evidence>
<dbReference type="EMBL" id="MTKT01001985">
    <property type="protein sequence ID" value="OWM82701.1"/>
    <property type="molecule type" value="Genomic_DNA"/>
</dbReference>
<proteinExistence type="predicted"/>
<dbReference type="Proteomes" id="UP000197138">
    <property type="component" value="Unassembled WGS sequence"/>
</dbReference>
<gene>
    <name evidence="1" type="ORF">CDL15_Pgr014189</name>
</gene>
<organism evidence="1 2">
    <name type="scientific">Punica granatum</name>
    <name type="common">Pomegranate</name>
    <dbReference type="NCBI Taxonomy" id="22663"/>
    <lineage>
        <taxon>Eukaryota</taxon>
        <taxon>Viridiplantae</taxon>
        <taxon>Streptophyta</taxon>
        <taxon>Embryophyta</taxon>
        <taxon>Tracheophyta</taxon>
        <taxon>Spermatophyta</taxon>
        <taxon>Magnoliopsida</taxon>
        <taxon>eudicotyledons</taxon>
        <taxon>Gunneridae</taxon>
        <taxon>Pentapetalae</taxon>
        <taxon>rosids</taxon>
        <taxon>malvids</taxon>
        <taxon>Myrtales</taxon>
        <taxon>Lythraceae</taxon>
        <taxon>Punica</taxon>
    </lineage>
</organism>
<comment type="caution">
    <text evidence="1">The sequence shown here is derived from an EMBL/GenBank/DDBJ whole genome shotgun (WGS) entry which is preliminary data.</text>
</comment>
<dbReference type="AlphaFoldDB" id="A0A218XDY8"/>
<accession>A0A218XDY8</accession>
<evidence type="ECO:0000313" key="1">
    <source>
        <dbReference type="EMBL" id="OWM82701.1"/>
    </source>
</evidence>
<reference evidence="2" key="1">
    <citation type="journal article" date="2017" name="Plant J.">
        <title>The pomegranate (Punica granatum L.) genome and the genomics of punicalagin biosynthesis.</title>
        <authorList>
            <person name="Qin G."/>
            <person name="Xu C."/>
            <person name="Ming R."/>
            <person name="Tang H."/>
            <person name="Guyot R."/>
            <person name="Kramer E.M."/>
            <person name="Hu Y."/>
            <person name="Yi X."/>
            <person name="Qi Y."/>
            <person name="Xu X."/>
            <person name="Gao Z."/>
            <person name="Pan H."/>
            <person name="Jian J."/>
            <person name="Tian Y."/>
            <person name="Yue Z."/>
            <person name="Xu Y."/>
        </authorList>
    </citation>
    <scope>NUCLEOTIDE SEQUENCE [LARGE SCALE GENOMIC DNA]</scope>
    <source>
        <strain evidence="2">cv. Dabenzi</strain>
    </source>
</reference>
<sequence length="59" mass="6116">MNSNPGFDRGFSCGKPVGQNGVLTLGEGPAKISILECMCGPPRALFLDLSRAAFAQTSS</sequence>
<name>A0A218XDY8_PUNGR</name>